<proteinExistence type="predicted"/>
<evidence type="ECO:0000313" key="1">
    <source>
        <dbReference type="EMBL" id="CCJ73286.1"/>
    </source>
</evidence>
<name>K8A1I0_9ENTR</name>
<gene>
    <name evidence="1" type="ORF">BN137_2662</name>
</gene>
<reference evidence="1" key="1">
    <citation type="submission" date="2012-07" db="EMBL/GenBank/DDBJ databases">
        <authorList>
            <person name="Cummings C."/>
        </authorList>
    </citation>
    <scope>NUCLEOTIDE SEQUENCE</scope>
    <source>
        <strain evidence="1">1330</strain>
    </source>
</reference>
<sequence length="150" mass="17330">MGDEVPCFATPSCATAFIDVRASCRPQVNFTQGTQAMTQENNPFTAAWSRNGNLLCHGHWIITFEGRPVTLPQSWQEKAMNTWGIYSIIDPEDETFADGLKEDEWIVENVEWLTDWFFDNDIPLEERYYRAFWRAVNKADWRCTSCAGCM</sequence>
<dbReference type="AlphaFoldDB" id="K8A1I0"/>
<evidence type="ECO:0000313" key="2">
    <source>
        <dbReference type="Proteomes" id="UP000009340"/>
    </source>
</evidence>
<dbReference type="Proteomes" id="UP000009340">
    <property type="component" value="Unassembled WGS sequence"/>
</dbReference>
<protein>
    <submittedName>
        <fullName evidence="1">Uncharacterized protein</fullName>
    </submittedName>
</protein>
<dbReference type="eggNOG" id="ENOG5032WG2">
    <property type="taxonomic scope" value="Bacteria"/>
</dbReference>
<accession>K8A1I0</accession>
<comment type="caution">
    <text evidence="1">The sequence shown here is derived from an EMBL/GenBank/DDBJ whole genome shotgun (WGS) entry which is preliminary data.</text>
</comment>
<dbReference type="EMBL" id="CAKW01000099">
    <property type="protein sequence ID" value="CCJ73286.1"/>
    <property type="molecule type" value="Genomic_DNA"/>
</dbReference>
<organism evidence="1 2">
    <name type="scientific">Cronobacter condimenti 1330</name>
    <dbReference type="NCBI Taxonomy" id="1073999"/>
    <lineage>
        <taxon>Bacteria</taxon>
        <taxon>Pseudomonadati</taxon>
        <taxon>Pseudomonadota</taxon>
        <taxon>Gammaproteobacteria</taxon>
        <taxon>Enterobacterales</taxon>
        <taxon>Enterobacteriaceae</taxon>
        <taxon>Cronobacter</taxon>
    </lineage>
</organism>